<dbReference type="AlphaFoldDB" id="A0A9J6NZ43"/>
<dbReference type="InterPro" id="IPR050248">
    <property type="entry name" value="Polysacc_deacetylase_ArnD"/>
</dbReference>
<dbReference type="PANTHER" id="PTHR10587">
    <property type="entry name" value="GLYCOSYL TRANSFERASE-RELATED"/>
    <property type="match status" value="1"/>
</dbReference>
<organism evidence="2 3">
    <name type="scientific">Oceanirhabdus seepicola</name>
    <dbReference type="NCBI Taxonomy" id="2828781"/>
    <lineage>
        <taxon>Bacteria</taxon>
        <taxon>Bacillati</taxon>
        <taxon>Bacillota</taxon>
        <taxon>Clostridia</taxon>
        <taxon>Eubacteriales</taxon>
        <taxon>Clostridiaceae</taxon>
        <taxon>Oceanirhabdus</taxon>
    </lineage>
</organism>
<feature type="domain" description="NodB homology" evidence="1">
    <location>
        <begin position="6"/>
        <end position="200"/>
    </location>
</feature>
<dbReference type="PROSITE" id="PS51677">
    <property type="entry name" value="NODB"/>
    <property type="match status" value="1"/>
</dbReference>
<dbReference type="Proteomes" id="UP001056429">
    <property type="component" value="Unassembled WGS sequence"/>
</dbReference>
<accession>A0A9J6NZ43</accession>
<evidence type="ECO:0000313" key="3">
    <source>
        <dbReference type="Proteomes" id="UP001056429"/>
    </source>
</evidence>
<gene>
    <name evidence="2" type="ORF">KDK92_08610</name>
</gene>
<reference evidence="2" key="2">
    <citation type="submission" date="2021-04" db="EMBL/GenBank/DDBJ databases">
        <authorList>
            <person name="Dong X."/>
        </authorList>
    </citation>
    <scope>NUCLEOTIDE SEQUENCE</scope>
    <source>
        <strain evidence="2">ZWT</strain>
    </source>
</reference>
<dbReference type="GO" id="GO:0016810">
    <property type="term" value="F:hydrolase activity, acting on carbon-nitrogen (but not peptide) bonds"/>
    <property type="evidence" value="ECO:0007669"/>
    <property type="project" value="InterPro"/>
</dbReference>
<dbReference type="Gene3D" id="3.20.20.370">
    <property type="entry name" value="Glycoside hydrolase/deacetylase"/>
    <property type="match status" value="1"/>
</dbReference>
<evidence type="ECO:0000259" key="1">
    <source>
        <dbReference type="PROSITE" id="PS51677"/>
    </source>
</evidence>
<proteinExistence type="predicted"/>
<sequence>MLSKAKIAYLTFDDGPSSNTLAILDILDKYNIKATFFVNGHEGLEHLYKEIVNRGHVIANHTFSHDYSYVYSSVENFKEDVNKLNDFIESTTGTAPAKLLRFPGGSNNQVSWSYSGKGFMNELVKDMTNEGYNYFDWNVDSKDANAYRQKKDVIVKSVLNGAKYVQKANVLMHDLGPKTTTVEALPEVIEGLISQDFIFDPLTEDAYKPHFLKVK</sequence>
<dbReference type="SUPFAM" id="SSF88713">
    <property type="entry name" value="Glycoside hydrolase/deacetylase"/>
    <property type="match status" value="1"/>
</dbReference>
<protein>
    <submittedName>
        <fullName evidence="2">Polysaccharide deacetylase</fullName>
    </submittedName>
</protein>
<dbReference type="Pfam" id="PF01522">
    <property type="entry name" value="Polysacc_deac_1"/>
    <property type="match status" value="1"/>
</dbReference>
<dbReference type="GO" id="GO:0005975">
    <property type="term" value="P:carbohydrate metabolic process"/>
    <property type="evidence" value="ECO:0007669"/>
    <property type="project" value="InterPro"/>
</dbReference>
<comment type="caution">
    <text evidence="2">The sequence shown here is derived from an EMBL/GenBank/DDBJ whole genome shotgun (WGS) entry which is preliminary data.</text>
</comment>
<dbReference type="CDD" id="cd10944">
    <property type="entry name" value="CE4_SmPgdA_like"/>
    <property type="match status" value="1"/>
</dbReference>
<dbReference type="InterPro" id="IPR011330">
    <property type="entry name" value="Glyco_hydro/deAcase_b/a-brl"/>
</dbReference>
<reference evidence="2" key="1">
    <citation type="journal article" date="2021" name="mSystems">
        <title>Bacteria and Archaea Synergistically Convert Glycine Betaine to Biogenic Methane in the Formosa Cold Seep of the South China Sea.</title>
        <authorList>
            <person name="Li L."/>
            <person name="Zhang W."/>
            <person name="Zhang S."/>
            <person name="Song L."/>
            <person name="Sun Q."/>
            <person name="Zhang H."/>
            <person name="Xiang H."/>
            <person name="Dong X."/>
        </authorList>
    </citation>
    <scope>NUCLEOTIDE SEQUENCE</scope>
    <source>
        <strain evidence="2">ZWT</strain>
    </source>
</reference>
<dbReference type="PANTHER" id="PTHR10587:SF125">
    <property type="entry name" value="POLYSACCHARIDE DEACETYLASE YHEN-RELATED"/>
    <property type="match status" value="1"/>
</dbReference>
<dbReference type="EMBL" id="JAGSOJ010000002">
    <property type="protein sequence ID" value="MCM1989799.1"/>
    <property type="molecule type" value="Genomic_DNA"/>
</dbReference>
<dbReference type="InterPro" id="IPR002509">
    <property type="entry name" value="NODB_dom"/>
</dbReference>
<name>A0A9J6NZ43_9CLOT</name>
<keyword evidence="3" id="KW-1185">Reference proteome</keyword>
<evidence type="ECO:0000313" key="2">
    <source>
        <dbReference type="EMBL" id="MCM1989799.1"/>
    </source>
</evidence>